<dbReference type="Pfam" id="PF01381">
    <property type="entry name" value="HTH_3"/>
    <property type="match status" value="1"/>
</dbReference>
<dbReference type="Gene3D" id="1.10.260.40">
    <property type="entry name" value="lambda repressor-like DNA-binding domains"/>
    <property type="match status" value="1"/>
</dbReference>
<evidence type="ECO:0000259" key="1">
    <source>
        <dbReference type="PROSITE" id="PS50943"/>
    </source>
</evidence>
<proteinExistence type="predicted"/>
<dbReference type="EMBL" id="JBHSCL010000003">
    <property type="protein sequence ID" value="MFC4219052.1"/>
    <property type="molecule type" value="Genomic_DNA"/>
</dbReference>
<sequence>MPIYKKIAEPENFVASNIKLLLYVNKLQAKELGHYIGESSSNISSWVTQRAMPSITKIQKICLFFNVPLDDFVTKDLQDSVNKYKIAG</sequence>
<dbReference type="Proteomes" id="UP001595841">
    <property type="component" value="Unassembled WGS sequence"/>
</dbReference>
<dbReference type="InterPro" id="IPR001387">
    <property type="entry name" value="Cro/C1-type_HTH"/>
</dbReference>
<dbReference type="SMART" id="SM00530">
    <property type="entry name" value="HTH_XRE"/>
    <property type="match status" value="1"/>
</dbReference>
<feature type="domain" description="HTH cro/C1-type" evidence="1">
    <location>
        <begin position="30"/>
        <end position="72"/>
    </location>
</feature>
<protein>
    <submittedName>
        <fullName evidence="2">Helix-turn-helix domain-containing protein</fullName>
    </submittedName>
</protein>
<name>A0ABV8PGE4_9FLAO</name>
<accession>A0ABV8PGE4</accession>
<evidence type="ECO:0000313" key="2">
    <source>
        <dbReference type="EMBL" id="MFC4219052.1"/>
    </source>
</evidence>
<gene>
    <name evidence="2" type="ORF">ACFOWS_02845</name>
</gene>
<comment type="caution">
    <text evidence="2">The sequence shown here is derived from an EMBL/GenBank/DDBJ whole genome shotgun (WGS) entry which is preliminary data.</text>
</comment>
<organism evidence="2 3">
    <name type="scientific">Flagellimonas marina</name>
    <dbReference type="NCBI Taxonomy" id="1775168"/>
    <lineage>
        <taxon>Bacteria</taxon>
        <taxon>Pseudomonadati</taxon>
        <taxon>Bacteroidota</taxon>
        <taxon>Flavobacteriia</taxon>
        <taxon>Flavobacteriales</taxon>
        <taxon>Flavobacteriaceae</taxon>
        <taxon>Flagellimonas</taxon>
    </lineage>
</organism>
<evidence type="ECO:0000313" key="3">
    <source>
        <dbReference type="Proteomes" id="UP001595841"/>
    </source>
</evidence>
<dbReference type="SUPFAM" id="SSF47413">
    <property type="entry name" value="lambda repressor-like DNA-binding domains"/>
    <property type="match status" value="1"/>
</dbReference>
<dbReference type="CDD" id="cd00093">
    <property type="entry name" value="HTH_XRE"/>
    <property type="match status" value="1"/>
</dbReference>
<reference evidence="3" key="1">
    <citation type="journal article" date="2019" name="Int. J. Syst. Evol. Microbiol.">
        <title>The Global Catalogue of Microorganisms (GCM) 10K type strain sequencing project: providing services to taxonomists for standard genome sequencing and annotation.</title>
        <authorList>
            <consortium name="The Broad Institute Genomics Platform"/>
            <consortium name="The Broad Institute Genome Sequencing Center for Infectious Disease"/>
            <person name="Wu L."/>
            <person name="Ma J."/>
        </authorList>
    </citation>
    <scope>NUCLEOTIDE SEQUENCE [LARGE SCALE GENOMIC DNA]</scope>
    <source>
        <strain evidence="3">CGMCC 1.15774</strain>
    </source>
</reference>
<keyword evidence="3" id="KW-1185">Reference proteome</keyword>
<dbReference type="InterPro" id="IPR010982">
    <property type="entry name" value="Lambda_DNA-bd_dom_sf"/>
</dbReference>
<dbReference type="RefSeq" id="WP_379762452.1">
    <property type="nucleotide sequence ID" value="NZ_JBHSCL010000003.1"/>
</dbReference>
<dbReference type="PROSITE" id="PS50943">
    <property type="entry name" value="HTH_CROC1"/>
    <property type="match status" value="1"/>
</dbReference>